<sequence length="279" mass="32814">MEDINFLKPISIKHKVRLGPNMDGGYVIYEPVLSDIDALVTYGVGWEVGFEEHFNEITGRRVVMFDPTMFGKYILDFKLFKALLQKGLIKAVFEYSYFVWETWTELNKLRRRKIIFVNEGIGIKCSEKYNTLENHLKQHQLIDKQILLKIDIEGDEYSVFENNDTFDHFKNVNQMIIEFHNLHVFFPRFKKIICRLREDYEIVHIHGNNWGGEFSFTDLVEDNTILIPKVLEVTLVQKGRIRQDDIVEESSSNPSENLDYPNNPNSHDLSLNYLLINNC</sequence>
<dbReference type="EMBL" id="FWYB01000001">
    <property type="protein sequence ID" value="SMC61050.1"/>
    <property type="molecule type" value="Genomic_DNA"/>
</dbReference>
<proteinExistence type="predicted"/>
<dbReference type="Proteomes" id="UP000192678">
    <property type="component" value="Unassembled WGS sequence"/>
</dbReference>
<keyword evidence="1" id="KW-0489">Methyltransferase</keyword>
<name>A0A1W2AKJ3_9SPHI</name>
<dbReference type="RefSeq" id="WP_159452594.1">
    <property type="nucleotide sequence ID" value="NZ_FWYB01000001.1"/>
</dbReference>
<evidence type="ECO:0000313" key="1">
    <source>
        <dbReference type="EMBL" id="SMC61050.1"/>
    </source>
</evidence>
<gene>
    <name evidence="1" type="ORF">SAMN04488101_101692</name>
</gene>
<dbReference type="GO" id="GO:0008168">
    <property type="term" value="F:methyltransferase activity"/>
    <property type="evidence" value="ECO:0007669"/>
    <property type="project" value="UniProtKB-KW"/>
</dbReference>
<dbReference type="InterPro" id="IPR029063">
    <property type="entry name" value="SAM-dependent_MTases_sf"/>
</dbReference>
<evidence type="ECO:0000313" key="2">
    <source>
        <dbReference type="Proteomes" id="UP000192678"/>
    </source>
</evidence>
<protein>
    <submittedName>
        <fullName evidence="1">Methyltransferase FkbM domain-containing protein</fullName>
    </submittedName>
</protein>
<dbReference type="GO" id="GO:0032259">
    <property type="term" value="P:methylation"/>
    <property type="evidence" value="ECO:0007669"/>
    <property type="project" value="UniProtKB-KW"/>
</dbReference>
<accession>A0A1W2AKJ3</accession>
<dbReference type="OrthoDB" id="6310850at2"/>
<keyword evidence="2" id="KW-1185">Reference proteome</keyword>
<organism evidence="1 2">
    <name type="scientific">Pedobacter nyackensis</name>
    <dbReference type="NCBI Taxonomy" id="475255"/>
    <lineage>
        <taxon>Bacteria</taxon>
        <taxon>Pseudomonadati</taxon>
        <taxon>Bacteroidota</taxon>
        <taxon>Sphingobacteriia</taxon>
        <taxon>Sphingobacteriales</taxon>
        <taxon>Sphingobacteriaceae</taxon>
        <taxon>Pedobacter</taxon>
    </lineage>
</organism>
<dbReference type="SUPFAM" id="SSF53335">
    <property type="entry name" value="S-adenosyl-L-methionine-dependent methyltransferases"/>
    <property type="match status" value="1"/>
</dbReference>
<dbReference type="STRING" id="475255.SAMN04488101_101692"/>
<keyword evidence="1" id="KW-0808">Transferase</keyword>
<dbReference type="AlphaFoldDB" id="A0A1W2AKJ3"/>
<reference evidence="1 2" key="1">
    <citation type="submission" date="2017-04" db="EMBL/GenBank/DDBJ databases">
        <authorList>
            <person name="Afonso C.L."/>
            <person name="Miller P.J."/>
            <person name="Scott M.A."/>
            <person name="Spackman E."/>
            <person name="Goraichik I."/>
            <person name="Dimitrov K.M."/>
            <person name="Suarez D.L."/>
            <person name="Swayne D.E."/>
        </authorList>
    </citation>
    <scope>NUCLEOTIDE SEQUENCE [LARGE SCALE GENOMIC DNA]</scope>
    <source>
        <strain evidence="1 2">DSM 19625</strain>
    </source>
</reference>